<protein>
    <submittedName>
        <fullName evidence="1">Uncharacterized protein</fullName>
    </submittedName>
</protein>
<dbReference type="KEGG" id="cwa:CwatDRAFT_5087"/>
<evidence type="ECO:0000313" key="2">
    <source>
        <dbReference type="Proteomes" id="UP000003922"/>
    </source>
</evidence>
<dbReference type="InterPro" id="IPR037221">
    <property type="entry name" value="H-type_lectin_dom_sf"/>
</dbReference>
<dbReference type="EMBL" id="AADV02000003">
    <property type="protein sequence ID" value="EAM51969.1"/>
    <property type="molecule type" value="Genomic_DNA"/>
</dbReference>
<reference evidence="1" key="3">
    <citation type="submission" date="2016-12" db="EMBL/GenBank/DDBJ databases">
        <title>Annotation of the draft genome assembly of Crocosphaera watsonii WH 8501.</title>
        <authorList>
            <consortium name="US DOE Joint Genome Institute (JGI-ORNL)"/>
            <person name="Larimer F."/>
            <person name="Land M."/>
        </authorList>
    </citation>
    <scope>NUCLEOTIDE SEQUENCE</scope>
    <source>
        <strain evidence="1">WH 8501</strain>
    </source>
</reference>
<name>Q4C6J9_CROWT</name>
<organism evidence="1 2">
    <name type="scientific">Crocosphaera watsonii WH 8501</name>
    <dbReference type="NCBI Taxonomy" id="165597"/>
    <lineage>
        <taxon>Bacteria</taxon>
        <taxon>Bacillati</taxon>
        <taxon>Cyanobacteriota</taxon>
        <taxon>Cyanophyceae</taxon>
        <taxon>Oscillatoriophycideae</taxon>
        <taxon>Chroococcales</taxon>
        <taxon>Aphanothecaceae</taxon>
        <taxon>Crocosphaera</taxon>
    </lineage>
</organism>
<dbReference type="Gene3D" id="2.60.40.2080">
    <property type="match status" value="3"/>
</dbReference>
<dbReference type="AlphaFoldDB" id="Q4C6J9"/>
<reference evidence="1" key="2">
    <citation type="submission" date="2005-06" db="EMBL/GenBank/DDBJ databases">
        <title>Sequencing of the draft genome and assembly of Crocosphaera watsonii WH 8501.</title>
        <authorList>
            <consortium name="US DOE Joint Genome Institute (JGI-PGF)"/>
            <person name="Copeland A."/>
            <person name="Lucas S."/>
            <person name="Lapidus A."/>
            <person name="Barry K."/>
            <person name="Detter C."/>
            <person name="Glavina T."/>
            <person name="Hammon N."/>
            <person name="Israni S."/>
            <person name="Pitluck S."/>
            <person name="Richardson P."/>
        </authorList>
    </citation>
    <scope>NUCLEOTIDE SEQUENCE [LARGE SCALE GENOMIC DNA]</scope>
    <source>
        <strain evidence="1">WH 8501</strain>
    </source>
</reference>
<evidence type="ECO:0000313" key="1">
    <source>
        <dbReference type="EMBL" id="EAM51969.1"/>
    </source>
</evidence>
<reference evidence="1" key="1">
    <citation type="submission" date="2004-02" db="EMBL/GenBank/DDBJ databases">
        <authorList>
            <consortium name="DOE Joint Genome Institute"/>
        </authorList>
    </citation>
    <scope>NUCLEOTIDE SEQUENCE [LARGE SCALE GENOMIC DNA]</scope>
    <source>
        <strain evidence="1">WH 8501</strain>
    </source>
</reference>
<comment type="caution">
    <text evidence="1">The sequence shown here is derived from an EMBL/GenBank/DDBJ whole genome shotgun (WGS) entry which is preliminary data.</text>
</comment>
<dbReference type="RefSeq" id="WP_007304604.1">
    <property type="nucleotide sequence ID" value="NZ_AADV02000003.1"/>
</dbReference>
<accession>Q4C6J9</accession>
<gene>
    <name evidence="1" type="ORF">CwatDRAFT_5087</name>
</gene>
<dbReference type="Proteomes" id="UP000003922">
    <property type="component" value="Unassembled WGS sequence"/>
</dbReference>
<proteinExistence type="predicted"/>
<keyword evidence="2" id="KW-1185">Reference proteome</keyword>
<sequence>MLSTTFSGTTSYSSSIAYGFEVENLINSSSSDKIYLNNAANEIMGYNPNRSTGQDKIYYGTSQDTLILDYAHYEVTESQSGQNLIINLGGNGSVELVDYYADPNNQIQISYAIPPTPRPEPPEGIDIVIAEIGQISNLDHNNQTIVLDHDFVNPVILAQPLSFNDGGVAIARITDIQSDRFSVEIQEASNEDGIHTVETFSYLVLEEGIWELSDGTIIEVGIINATNSSWSNINFSYDFVDDPVVLTQIQTNNDSNFVKTRHNNITQDGFEVLLEKDEANNGTSYGIETVAWMAISSGTGSWDGNTFMAGNTGDQVTHDWHTIDFGNAFNNTPKFLGNIASYYGPDPSGLRYQNLNNGNVQIKIEEDTSADSEIGHTTEDVDYLAIEATGTLIGSTYGLIPPTSNDPIIAQLGQVTNLDHNNQTIVLDHDFDNPVIFANPLSYNGPAPSIARITDIQGDRFSVELQEPSNEDGTHAEETVSFLALEEGIWELSDGTIIEVGTIDTTHSDWHNINFSYDFVDGPVVLTQIQTNNDSSFVKTRHNNITQDGFEVLLENDEANMNSGHGNETVAWMAISSGTGSWDGNTFMAGNTGDQVTHDWHTIDFGNAFNNTPKFLGNIASYYGPDPSGLRYQNLNNGNVEIKIEEDISIDEEVTHITEDVHFLAIEGTGTLTGSTYIDPDNDPDPVSTIAQVGQITNLDENNQTIVLDHDFDNPVIFANPLSYNGPAPSIARITDIQSDRFSVELQEPSNEDGTHAEETFSFLALEKGVWTLSDGTVIEVGTIDTNAIAGSYWENITFDYDFTNAPIVLTQVQTDNDASFVKTRQNNITQDGFDLALENDEANLNSGHGTETVARVAISSGTGDWDGNTFMAGETGDYVTEAFYTLNFGNAFNKAPKFLGNIASYYGSDPSGLRYQNLNNGNVEIKIEEDTSIDEEIIHITENVHFLAIEGTGTLTGSANTGNNDPLTGLATEQTATASQDIFVVGNAQEPLYDTYGKHDYLEILGFDQSEDVIQLNGIADNYSLGASPFDSNDQGIFLKVAGMQDELVAIVKDNNNLDLNSNQFVFV</sequence>